<name>A0AAV2TNZ5_CALDB</name>
<dbReference type="Proteomes" id="UP001497525">
    <property type="component" value="Unassembled WGS sequence"/>
</dbReference>
<dbReference type="InterPro" id="IPR000402">
    <property type="entry name" value="Na/K_ATPase_sub_beta"/>
</dbReference>
<comment type="caution">
    <text evidence="8">The sequence shown here is derived from an EMBL/GenBank/DDBJ whole genome shotgun (WGS) entry which is preliminary data.</text>
</comment>
<evidence type="ECO:0000256" key="2">
    <source>
        <dbReference type="ARBA" id="ARBA00005876"/>
    </source>
</evidence>
<keyword evidence="6 7" id="KW-0472">Membrane</keyword>
<evidence type="ECO:0000256" key="1">
    <source>
        <dbReference type="ARBA" id="ARBA00004606"/>
    </source>
</evidence>
<protein>
    <recommendedName>
        <fullName evidence="10">Sodium/potassium-transporting ATPase subunit beta</fullName>
    </recommendedName>
</protein>
<dbReference type="AlphaFoldDB" id="A0AAV2TNZ5"/>
<dbReference type="GO" id="GO:0001671">
    <property type="term" value="F:ATPase activator activity"/>
    <property type="evidence" value="ECO:0007669"/>
    <property type="project" value="TreeGrafter"/>
</dbReference>
<feature type="transmembrane region" description="Helical" evidence="7">
    <location>
        <begin position="43"/>
        <end position="70"/>
    </location>
</feature>
<proteinExistence type="inferred from homology"/>
<comment type="similarity">
    <text evidence="2">Belongs to the X(+)/potassium ATPases subunit beta family.</text>
</comment>
<dbReference type="Pfam" id="PF00287">
    <property type="entry name" value="Na_K-ATPase"/>
    <property type="match status" value="1"/>
</dbReference>
<evidence type="ECO:0000256" key="4">
    <source>
        <dbReference type="ARBA" id="ARBA00022968"/>
    </source>
</evidence>
<keyword evidence="3 7" id="KW-0812">Transmembrane</keyword>
<dbReference type="PANTHER" id="PTHR11523:SF28">
    <property type="entry name" value="NA_K-ATPASE BETA SUBUNIT ISOFORM 4-RELATED"/>
    <property type="match status" value="1"/>
</dbReference>
<keyword evidence="4" id="KW-0735">Signal-anchor</keyword>
<keyword evidence="5 7" id="KW-1133">Transmembrane helix</keyword>
<evidence type="ECO:0000256" key="5">
    <source>
        <dbReference type="ARBA" id="ARBA00022989"/>
    </source>
</evidence>
<accession>A0AAV2TNZ5</accession>
<dbReference type="GO" id="GO:0030007">
    <property type="term" value="P:intracellular potassium ion homeostasis"/>
    <property type="evidence" value="ECO:0007669"/>
    <property type="project" value="TreeGrafter"/>
</dbReference>
<organism evidence="8 9">
    <name type="scientific">Calicophoron daubneyi</name>
    <name type="common">Rumen fluke</name>
    <name type="synonym">Paramphistomum daubneyi</name>
    <dbReference type="NCBI Taxonomy" id="300641"/>
    <lineage>
        <taxon>Eukaryota</taxon>
        <taxon>Metazoa</taxon>
        <taxon>Spiralia</taxon>
        <taxon>Lophotrochozoa</taxon>
        <taxon>Platyhelminthes</taxon>
        <taxon>Trematoda</taxon>
        <taxon>Digenea</taxon>
        <taxon>Plagiorchiida</taxon>
        <taxon>Pronocephalata</taxon>
        <taxon>Paramphistomoidea</taxon>
        <taxon>Paramphistomidae</taxon>
        <taxon>Calicophoron</taxon>
    </lineage>
</organism>
<evidence type="ECO:0000313" key="8">
    <source>
        <dbReference type="EMBL" id="CAL5137974.1"/>
    </source>
</evidence>
<evidence type="ECO:0000256" key="3">
    <source>
        <dbReference type="ARBA" id="ARBA00022692"/>
    </source>
</evidence>
<evidence type="ECO:0000256" key="6">
    <source>
        <dbReference type="ARBA" id="ARBA00023136"/>
    </source>
</evidence>
<dbReference type="GO" id="GO:1990573">
    <property type="term" value="P:potassium ion import across plasma membrane"/>
    <property type="evidence" value="ECO:0007669"/>
    <property type="project" value="TreeGrafter"/>
</dbReference>
<sequence length="294" mass="33777">MISSTKTSADWRYKNCPVEYESRNFHTHQERGLLEFQCTNRDYLMLMVFYSVFYISLFILAACLLSLFMWKIIDGDKPYLSGQHSALLNEPGLAVVPMVDTRNTLIHFKSGHKETFSTYVDALFSFMQIYEDGAYLQNSQRDCDLPGGIHFDTMTHLQTCAFDPKWAYSCNMNRLFGYDDGKPCFILTLNRVYGWLPPSSSGTKVCCHGATPNDDDFLGPMCFYDALVHDKAGCNRTCGIFPHQYYPYLNQKSYLSPLVFVELQKPHKNVLISIRCELAKVDYRASFDFGILID</sequence>
<gene>
    <name evidence="8" type="ORF">CDAUBV1_LOCUS12495</name>
</gene>
<dbReference type="GO" id="GO:0006883">
    <property type="term" value="P:intracellular sodium ion homeostasis"/>
    <property type="evidence" value="ECO:0007669"/>
    <property type="project" value="TreeGrafter"/>
</dbReference>
<dbReference type="EMBL" id="CAXLJL010000467">
    <property type="protein sequence ID" value="CAL5137974.1"/>
    <property type="molecule type" value="Genomic_DNA"/>
</dbReference>
<dbReference type="GO" id="GO:0036376">
    <property type="term" value="P:sodium ion export across plasma membrane"/>
    <property type="evidence" value="ECO:0007669"/>
    <property type="project" value="TreeGrafter"/>
</dbReference>
<comment type="subcellular location">
    <subcellularLocation>
        <location evidence="1">Membrane</location>
        <topology evidence="1">Single-pass type II membrane protein</topology>
    </subcellularLocation>
</comment>
<dbReference type="InterPro" id="IPR038702">
    <property type="entry name" value="Na/K_ATPase_sub_beta_sf"/>
</dbReference>
<reference evidence="8" key="1">
    <citation type="submission" date="2024-06" db="EMBL/GenBank/DDBJ databases">
        <authorList>
            <person name="Liu X."/>
            <person name="Lenzi L."/>
            <person name="Haldenby T S."/>
            <person name="Uol C."/>
        </authorList>
    </citation>
    <scope>NUCLEOTIDE SEQUENCE</scope>
</reference>
<evidence type="ECO:0000313" key="9">
    <source>
        <dbReference type="Proteomes" id="UP001497525"/>
    </source>
</evidence>
<dbReference type="PANTHER" id="PTHR11523">
    <property type="entry name" value="SODIUM/POTASSIUM-DEPENDENT ATPASE BETA SUBUNIT"/>
    <property type="match status" value="1"/>
</dbReference>
<evidence type="ECO:0000256" key="7">
    <source>
        <dbReference type="SAM" id="Phobius"/>
    </source>
</evidence>
<dbReference type="Gene3D" id="2.60.40.1660">
    <property type="entry name" value="Na, k-atpase alpha subunit"/>
    <property type="match status" value="1"/>
</dbReference>
<evidence type="ECO:0008006" key="10">
    <source>
        <dbReference type="Google" id="ProtNLM"/>
    </source>
</evidence>
<dbReference type="GO" id="GO:0005890">
    <property type="term" value="C:sodium:potassium-exchanging ATPase complex"/>
    <property type="evidence" value="ECO:0007669"/>
    <property type="project" value="InterPro"/>
</dbReference>